<dbReference type="SMART" id="SM00420">
    <property type="entry name" value="HTH_DEOR"/>
    <property type="match status" value="1"/>
</dbReference>
<evidence type="ECO:0000256" key="2">
    <source>
        <dbReference type="ARBA" id="ARBA00023125"/>
    </source>
</evidence>
<evidence type="ECO:0000256" key="3">
    <source>
        <dbReference type="ARBA" id="ARBA00023163"/>
    </source>
</evidence>
<keyword evidence="1" id="KW-0805">Transcription regulation</keyword>
<dbReference type="SUPFAM" id="SSF53822">
    <property type="entry name" value="Periplasmic binding protein-like I"/>
    <property type="match status" value="1"/>
</dbReference>
<keyword evidence="3" id="KW-0804">Transcription</keyword>
<dbReference type="InterPro" id="IPR001034">
    <property type="entry name" value="DeoR_HTH"/>
</dbReference>
<keyword evidence="2" id="KW-0238">DNA-binding</keyword>
<sequence length="369" mass="39501">MNDNGMHALLAPARRAHVLASLSRDGVVRISELIDELGVSPVTLRRDLAQMEEEGLLVRIHGGAVPATGEPDTVAEVPETVGGPSGTIAVLVPSLAYYWPGVVRGMQAEAKRRGMRLLVRAASYEMQDERPVLERLVGTEDVRGLVVAPNPGTPHSQDVIQWIQEIGFPSVLVERDAVVLPARTPVESAVTDHALGAVLAARHLAELGHRTVGLIVARDSPHRDEIVAGWEKACAELGLDPSQHFEERFPPRTSPDFSARVDDVLETTLARGVTGLLVHSDAEAMAFIDLALDRGLSVPGDLSVIAYDDEVASLFTPPLTAVRPPREAIGAAAIDLLVRRIEDPDRPVHRVSVSPALNVRASTAPVSGP</sequence>
<name>A0ABZ0SP86_9MICO</name>
<reference evidence="5 6" key="1">
    <citation type="submission" date="2023-11" db="EMBL/GenBank/DDBJ databases">
        <title>Genome sequence of Microbacterium rhizosphaerae KACC 19337.</title>
        <authorList>
            <person name="Choi H."/>
            <person name="Kim S."/>
            <person name="Kim Y."/>
            <person name="Kwon S.-W."/>
            <person name="Heo J."/>
        </authorList>
    </citation>
    <scope>NUCLEOTIDE SEQUENCE [LARGE SCALE GENOMIC DNA]</scope>
    <source>
        <strain evidence="5 6">KACC 19337</strain>
    </source>
</reference>
<dbReference type="RefSeq" id="WP_320943190.1">
    <property type="nucleotide sequence ID" value="NZ_BAABEU010000011.1"/>
</dbReference>
<dbReference type="EMBL" id="CP139368">
    <property type="protein sequence ID" value="WPR90478.1"/>
    <property type="molecule type" value="Genomic_DNA"/>
</dbReference>
<dbReference type="Pfam" id="PF08220">
    <property type="entry name" value="HTH_DeoR"/>
    <property type="match status" value="1"/>
</dbReference>
<dbReference type="PANTHER" id="PTHR30146">
    <property type="entry name" value="LACI-RELATED TRANSCRIPTIONAL REPRESSOR"/>
    <property type="match status" value="1"/>
</dbReference>
<accession>A0ABZ0SP86</accession>
<dbReference type="Gene3D" id="3.40.50.2300">
    <property type="match status" value="2"/>
</dbReference>
<evidence type="ECO:0000313" key="6">
    <source>
        <dbReference type="Proteomes" id="UP001323798"/>
    </source>
</evidence>
<dbReference type="PRINTS" id="PR00037">
    <property type="entry name" value="HTHLACR"/>
</dbReference>
<dbReference type="PROSITE" id="PS51000">
    <property type="entry name" value="HTH_DEOR_2"/>
    <property type="match status" value="1"/>
</dbReference>
<evidence type="ECO:0000313" key="5">
    <source>
        <dbReference type="EMBL" id="WPR90478.1"/>
    </source>
</evidence>
<feature type="domain" description="HTH deoR-type" evidence="4">
    <location>
        <begin position="11"/>
        <end position="66"/>
    </location>
</feature>
<dbReference type="InterPro" id="IPR036388">
    <property type="entry name" value="WH-like_DNA-bd_sf"/>
</dbReference>
<dbReference type="SUPFAM" id="SSF46785">
    <property type="entry name" value="Winged helix' DNA-binding domain"/>
    <property type="match status" value="1"/>
</dbReference>
<protein>
    <submittedName>
        <fullName evidence="5">Substrate-binding domain-containing protein</fullName>
    </submittedName>
</protein>
<dbReference type="Pfam" id="PF13377">
    <property type="entry name" value="Peripla_BP_3"/>
    <property type="match status" value="1"/>
</dbReference>
<dbReference type="InterPro" id="IPR018356">
    <property type="entry name" value="Tscrpt_reg_HTH_DeoR_CS"/>
</dbReference>
<dbReference type="InterPro" id="IPR028082">
    <property type="entry name" value="Peripla_BP_I"/>
</dbReference>
<dbReference type="PROSITE" id="PS00894">
    <property type="entry name" value="HTH_DEOR_1"/>
    <property type="match status" value="1"/>
</dbReference>
<proteinExistence type="predicted"/>
<dbReference type="PANTHER" id="PTHR30146:SF155">
    <property type="entry name" value="ALANINE RACEMASE"/>
    <property type="match status" value="1"/>
</dbReference>
<dbReference type="InterPro" id="IPR046335">
    <property type="entry name" value="LacI/GalR-like_sensor"/>
</dbReference>
<dbReference type="InterPro" id="IPR036390">
    <property type="entry name" value="WH_DNA-bd_sf"/>
</dbReference>
<evidence type="ECO:0000256" key="1">
    <source>
        <dbReference type="ARBA" id="ARBA00023015"/>
    </source>
</evidence>
<keyword evidence="6" id="KW-1185">Reference proteome</keyword>
<dbReference type="Proteomes" id="UP001323798">
    <property type="component" value="Chromosome"/>
</dbReference>
<evidence type="ECO:0000259" key="4">
    <source>
        <dbReference type="PROSITE" id="PS51000"/>
    </source>
</evidence>
<gene>
    <name evidence="5" type="ORF">SM116_04080</name>
</gene>
<dbReference type="Gene3D" id="1.10.10.10">
    <property type="entry name" value="Winged helix-like DNA-binding domain superfamily/Winged helix DNA-binding domain"/>
    <property type="match status" value="1"/>
</dbReference>
<organism evidence="5 6">
    <name type="scientific">Microbacterium rhizosphaerae</name>
    <dbReference type="NCBI Taxonomy" id="1678237"/>
    <lineage>
        <taxon>Bacteria</taxon>
        <taxon>Bacillati</taxon>
        <taxon>Actinomycetota</taxon>
        <taxon>Actinomycetes</taxon>
        <taxon>Micrococcales</taxon>
        <taxon>Microbacteriaceae</taxon>
        <taxon>Microbacterium</taxon>
    </lineage>
</organism>